<dbReference type="SUPFAM" id="SSF56219">
    <property type="entry name" value="DNase I-like"/>
    <property type="match status" value="1"/>
</dbReference>
<protein>
    <recommendedName>
        <fullName evidence="3">Craniofacial development protein 2-like</fullName>
    </recommendedName>
</protein>
<dbReference type="InterPro" id="IPR036691">
    <property type="entry name" value="Endo/exonu/phosph_ase_sf"/>
</dbReference>
<dbReference type="EMBL" id="CAJOBI010095503">
    <property type="protein sequence ID" value="CAF4562922.1"/>
    <property type="molecule type" value="Genomic_DNA"/>
</dbReference>
<reference evidence="1" key="1">
    <citation type="submission" date="2021-02" db="EMBL/GenBank/DDBJ databases">
        <authorList>
            <person name="Nowell W R."/>
        </authorList>
    </citation>
    <scope>NUCLEOTIDE SEQUENCE</scope>
</reference>
<sequence>MNQLSKFKFDIIGLCETRAKVENRTKWIQTGYKLVIGEGNGQQRVGGVGFIINSRIASHVIEVQIHSHQITTLKLNIGRKTPLLIIRIYAPHKEYGIDEIEKFHSEVETHLDQPAYQKIVIGDFNAQ</sequence>
<organism evidence="1 2">
    <name type="scientific">Rotaria magnacalcarata</name>
    <dbReference type="NCBI Taxonomy" id="392030"/>
    <lineage>
        <taxon>Eukaryota</taxon>
        <taxon>Metazoa</taxon>
        <taxon>Spiralia</taxon>
        <taxon>Gnathifera</taxon>
        <taxon>Rotifera</taxon>
        <taxon>Eurotatoria</taxon>
        <taxon>Bdelloidea</taxon>
        <taxon>Philodinida</taxon>
        <taxon>Philodinidae</taxon>
        <taxon>Rotaria</taxon>
    </lineage>
</organism>
<comment type="caution">
    <text evidence="1">The sequence shown here is derived from an EMBL/GenBank/DDBJ whole genome shotgun (WGS) entry which is preliminary data.</text>
</comment>
<evidence type="ECO:0008006" key="3">
    <source>
        <dbReference type="Google" id="ProtNLM"/>
    </source>
</evidence>
<dbReference type="Proteomes" id="UP000676336">
    <property type="component" value="Unassembled WGS sequence"/>
</dbReference>
<dbReference type="AlphaFoldDB" id="A0A8S2YK96"/>
<dbReference type="Gene3D" id="3.60.10.10">
    <property type="entry name" value="Endonuclease/exonuclease/phosphatase"/>
    <property type="match status" value="1"/>
</dbReference>
<evidence type="ECO:0000313" key="2">
    <source>
        <dbReference type="Proteomes" id="UP000676336"/>
    </source>
</evidence>
<name>A0A8S2YK96_9BILA</name>
<evidence type="ECO:0000313" key="1">
    <source>
        <dbReference type="EMBL" id="CAF4562922.1"/>
    </source>
</evidence>
<accession>A0A8S2YK96</accession>
<proteinExistence type="predicted"/>
<gene>
    <name evidence="1" type="ORF">SMN809_LOCUS37522</name>
</gene>